<gene>
    <name evidence="2" type="ORF">EJQ19_29815</name>
</gene>
<evidence type="ECO:0000313" key="3">
    <source>
        <dbReference type="Proteomes" id="UP000276128"/>
    </source>
</evidence>
<dbReference type="RefSeq" id="WP_126144879.1">
    <property type="nucleotide sequence ID" value="NZ_RXHU01000123.1"/>
</dbReference>
<keyword evidence="3" id="KW-1185">Reference proteome</keyword>
<protein>
    <recommendedName>
        <fullName evidence="1">Spore protein YkvP/CgeB glycosyl transferase-like domain-containing protein</fullName>
    </recommendedName>
</protein>
<comment type="caution">
    <text evidence="2">The sequence shown here is derived from an EMBL/GenBank/DDBJ whole genome shotgun (WGS) entry which is preliminary data.</text>
</comment>
<sequence length="369" mass="41576">MKKPNRSTATAASAAAGRHHGFHDGLAQGYRMGRCQHVLDTSQPAPWPMREVSVLFVVQGFDGIDQGIIDGLRQTARVVYTTTAADMLRLAQELRPNLVLVMNGLHVFPAEHPAQIEAVRQLGIRTAIWFADDPYFSDQSVALAPHYDYVFTHETSCLPLYQSAGCSRVYHLPLASNPAVFKPVPVNTAYMSDICFIGTGFPNRLAIINAMTPFLIGKRVVLAGGLWDRLNHYALLRQGIKLHWVPIEETVKYYNGASIVLNIHRHTENDTYNKNSRGLPGYSINPRTYEIAGCGAFQITDFRHELAQFYSPGQDVETFQHPQELVQKMAHYLQHGEERQRIAMNGLRRTLLHHTYAERLTRILNVVFS</sequence>
<proteinExistence type="predicted"/>
<feature type="domain" description="Spore protein YkvP/CgeB glycosyl transferase-like" evidence="1">
    <location>
        <begin position="217"/>
        <end position="364"/>
    </location>
</feature>
<dbReference type="OrthoDB" id="110463at2"/>
<dbReference type="Pfam" id="PF13524">
    <property type="entry name" value="Glyco_trans_1_2"/>
    <property type="match status" value="1"/>
</dbReference>
<reference evidence="2 3" key="1">
    <citation type="submission" date="2018-12" db="EMBL/GenBank/DDBJ databases">
        <title>Bacillus ochoae sp. nov., Paenibacillus whitsoniae sp. nov., Paenibacillus spiritus sp. nov. Isolated from the Mars Exploration Rover during spacecraft assembly.</title>
        <authorList>
            <person name="Seuylemezian A."/>
            <person name="Vaishampayan P."/>
        </authorList>
    </citation>
    <scope>NUCLEOTIDE SEQUENCE [LARGE SCALE GENOMIC DNA]</scope>
    <source>
        <strain evidence="2 3">MER 54</strain>
    </source>
</reference>
<name>A0A3S0I656_9BACL</name>
<dbReference type="AlphaFoldDB" id="A0A3S0I656"/>
<dbReference type="InterPro" id="IPR055259">
    <property type="entry name" value="YkvP/CgeB_Glyco_trans-like"/>
</dbReference>
<dbReference type="Proteomes" id="UP000276128">
    <property type="component" value="Unassembled WGS sequence"/>
</dbReference>
<evidence type="ECO:0000259" key="1">
    <source>
        <dbReference type="Pfam" id="PF13524"/>
    </source>
</evidence>
<evidence type="ECO:0000313" key="2">
    <source>
        <dbReference type="EMBL" id="RTE02093.1"/>
    </source>
</evidence>
<dbReference type="EMBL" id="RXHU01000123">
    <property type="protein sequence ID" value="RTE02093.1"/>
    <property type="molecule type" value="Genomic_DNA"/>
</dbReference>
<accession>A0A3S0I656</accession>
<organism evidence="2 3">
    <name type="scientific">Paenibacillus whitsoniae</name>
    <dbReference type="NCBI Taxonomy" id="2496558"/>
    <lineage>
        <taxon>Bacteria</taxon>
        <taxon>Bacillati</taxon>
        <taxon>Bacillota</taxon>
        <taxon>Bacilli</taxon>
        <taxon>Bacillales</taxon>
        <taxon>Paenibacillaceae</taxon>
        <taxon>Paenibacillus</taxon>
    </lineage>
</organism>